<sequence>MKKTLLAITALSLASTAFASTKAKATKRVKKTDIEVENFSKKAGNIYYSPYIKSALGYDTNSNRATSGNKENGAFAEALIGTDFFMQPFTGLTLNTNFEIGYREAFEDNRTSGLILGSDSGMAELGLDYDLNDKTTFSLVNEASVQIDNLEDARDNQDSNSQQFWNNNLFFQVQREITEDTGITAKAGLETKRDLKDESLGQEYDTTYLGVTLDHQLNGKTVISPFLNYSDKEWKAGESNDAETTEFGLQATYMLSDQINVSGFVSYFDMEFEDDVAKAGADDEEDGLNYGLTLNHTVTEKLYHSISLKKDTRASSIGNANASDEISANYNLYYTINQDLKVNTGVRWFNGEDQTASGVKGEDYDIYSYTLGSTYNLTAKQSIDLSYNYEDKQSNLDTEYDRHFIQLGYTYKF</sequence>
<feature type="chain" id="PRO_5002691403" evidence="1">
    <location>
        <begin position="20"/>
        <end position="413"/>
    </location>
</feature>
<evidence type="ECO:0000313" key="3">
    <source>
        <dbReference type="Proteomes" id="UP000004947"/>
    </source>
</evidence>
<gene>
    <name evidence="2" type="ORF">LNTAR_25520</name>
</gene>
<name>A6DSE6_9BACT</name>
<evidence type="ECO:0000256" key="1">
    <source>
        <dbReference type="SAM" id="SignalP"/>
    </source>
</evidence>
<dbReference type="RefSeq" id="WP_007280755.1">
    <property type="nucleotide sequence ID" value="NZ_ABCK01000029.1"/>
</dbReference>
<feature type="signal peptide" evidence="1">
    <location>
        <begin position="1"/>
        <end position="19"/>
    </location>
</feature>
<dbReference type="SUPFAM" id="SSF56935">
    <property type="entry name" value="Porins"/>
    <property type="match status" value="1"/>
</dbReference>
<dbReference type="TCDB" id="1.B.66.2.1">
    <property type="family name" value="the putative beta-barrel porin-2 (bbp2) family"/>
</dbReference>
<dbReference type="OrthoDB" id="19849at2"/>
<keyword evidence="3" id="KW-1185">Reference proteome</keyword>
<dbReference type="AlphaFoldDB" id="A6DSE6"/>
<keyword evidence="1" id="KW-0732">Signal</keyword>
<proteinExistence type="predicted"/>
<comment type="caution">
    <text evidence="2">The sequence shown here is derived from an EMBL/GenBank/DDBJ whole genome shotgun (WGS) entry which is preliminary data.</text>
</comment>
<accession>A6DSE6</accession>
<dbReference type="EMBL" id="ABCK01000029">
    <property type="protein sequence ID" value="EDM25491.1"/>
    <property type="molecule type" value="Genomic_DNA"/>
</dbReference>
<reference evidence="2 3" key="1">
    <citation type="journal article" date="2010" name="J. Bacteriol.">
        <title>Genome sequence of Lentisphaera araneosa HTCC2155T, the type species of the order Lentisphaerales in the phylum Lentisphaerae.</title>
        <authorList>
            <person name="Thrash J.C."/>
            <person name="Cho J.C."/>
            <person name="Vergin K.L."/>
            <person name="Morris R.M."/>
            <person name="Giovannoni S.J."/>
        </authorList>
    </citation>
    <scope>NUCLEOTIDE SEQUENCE [LARGE SCALE GENOMIC DNA]</scope>
    <source>
        <strain evidence="2 3">HTCC2155</strain>
    </source>
</reference>
<protein>
    <submittedName>
        <fullName evidence="2">Uncharacterized protein</fullName>
    </submittedName>
</protein>
<organism evidence="2 3">
    <name type="scientific">Lentisphaera araneosa HTCC2155</name>
    <dbReference type="NCBI Taxonomy" id="313628"/>
    <lineage>
        <taxon>Bacteria</taxon>
        <taxon>Pseudomonadati</taxon>
        <taxon>Lentisphaerota</taxon>
        <taxon>Lentisphaeria</taxon>
        <taxon>Lentisphaerales</taxon>
        <taxon>Lentisphaeraceae</taxon>
        <taxon>Lentisphaera</taxon>
    </lineage>
</organism>
<dbReference type="STRING" id="313628.LNTAR_25520"/>
<dbReference type="Proteomes" id="UP000004947">
    <property type="component" value="Unassembled WGS sequence"/>
</dbReference>
<evidence type="ECO:0000313" key="2">
    <source>
        <dbReference type="EMBL" id="EDM25491.1"/>
    </source>
</evidence>